<sequence length="122" mass="13125">MDYVGLEPVSLSDGLCVTRLNWQPHLTNSRGDAHGGLIMSAMDFTLSTAARAHDPDGLGVLTIDMATQFYAPGRSTLTIEGRCKRRGRSLAFCDGEVRDENGTVVAVSRAVFKLIALNKEAA</sequence>
<reference evidence="4 5" key="1">
    <citation type="submission" date="2024-06" db="EMBL/GenBank/DDBJ databases">
        <title>Sorghum-associated microbial communities from plants grown in Nebraska, USA.</title>
        <authorList>
            <person name="Schachtman D."/>
        </authorList>
    </citation>
    <scope>NUCLEOTIDE SEQUENCE [LARGE SCALE GENOMIC DNA]</scope>
    <source>
        <strain evidence="4 5">2709</strain>
    </source>
</reference>
<dbReference type="Gene3D" id="3.10.129.10">
    <property type="entry name" value="Hotdog Thioesterase"/>
    <property type="match status" value="1"/>
</dbReference>
<evidence type="ECO:0000313" key="4">
    <source>
        <dbReference type="EMBL" id="MET4580446.1"/>
    </source>
</evidence>
<keyword evidence="5" id="KW-1185">Reference proteome</keyword>
<evidence type="ECO:0000313" key="5">
    <source>
        <dbReference type="Proteomes" id="UP001549320"/>
    </source>
</evidence>
<dbReference type="Pfam" id="PF03061">
    <property type="entry name" value="4HBT"/>
    <property type="match status" value="1"/>
</dbReference>
<comment type="caution">
    <text evidence="4">The sequence shown here is derived from an EMBL/GenBank/DDBJ whole genome shotgun (WGS) entry which is preliminary data.</text>
</comment>
<evidence type="ECO:0000256" key="1">
    <source>
        <dbReference type="ARBA" id="ARBA00008324"/>
    </source>
</evidence>
<dbReference type="EMBL" id="JBEPSH010000018">
    <property type="protein sequence ID" value="MET4580446.1"/>
    <property type="molecule type" value="Genomic_DNA"/>
</dbReference>
<dbReference type="Proteomes" id="UP001549320">
    <property type="component" value="Unassembled WGS sequence"/>
</dbReference>
<dbReference type="InterPro" id="IPR006683">
    <property type="entry name" value="Thioestr_dom"/>
</dbReference>
<proteinExistence type="inferred from homology"/>
<feature type="domain" description="Thioesterase" evidence="3">
    <location>
        <begin position="31"/>
        <end position="106"/>
    </location>
</feature>
<dbReference type="InterPro" id="IPR029069">
    <property type="entry name" value="HotDog_dom_sf"/>
</dbReference>
<accession>A0ABV2QHC2</accession>
<evidence type="ECO:0000256" key="2">
    <source>
        <dbReference type="ARBA" id="ARBA00022801"/>
    </source>
</evidence>
<evidence type="ECO:0000259" key="3">
    <source>
        <dbReference type="Pfam" id="PF03061"/>
    </source>
</evidence>
<dbReference type="CDD" id="cd03443">
    <property type="entry name" value="PaaI_thioesterase"/>
    <property type="match status" value="1"/>
</dbReference>
<protein>
    <submittedName>
        <fullName evidence="4">Uncharacterized protein (TIGR00369 family)</fullName>
    </submittedName>
</protein>
<dbReference type="InterPro" id="IPR039298">
    <property type="entry name" value="ACOT13"/>
</dbReference>
<dbReference type="InterPro" id="IPR003736">
    <property type="entry name" value="PAAI_dom"/>
</dbReference>
<keyword evidence="2" id="KW-0378">Hydrolase</keyword>
<dbReference type="NCBIfam" id="TIGR00369">
    <property type="entry name" value="unchar_dom_1"/>
    <property type="match status" value="1"/>
</dbReference>
<comment type="similarity">
    <text evidence="1">Belongs to the thioesterase PaaI family.</text>
</comment>
<organism evidence="4 5">
    <name type="scientific">Ottowia thiooxydans</name>
    <dbReference type="NCBI Taxonomy" id="219182"/>
    <lineage>
        <taxon>Bacteria</taxon>
        <taxon>Pseudomonadati</taxon>
        <taxon>Pseudomonadota</taxon>
        <taxon>Betaproteobacteria</taxon>
        <taxon>Burkholderiales</taxon>
        <taxon>Comamonadaceae</taxon>
        <taxon>Ottowia</taxon>
    </lineage>
</organism>
<gene>
    <name evidence="4" type="ORF">ABIE13_005587</name>
</gene>
<dbReference type="PANTHER" id="PTHR21660">
    <property type="entry name" value="THIOESTERASE SUPERFAMILY MEMBER-RELATED"/>
    <property type="match status" value="1"/>
</dbReference>
<dbReference type="PANTHER" id="PTHR21660:SF1">
    <property type="entry name" value="ACYL-COENZYME A THIOESTERASE 13"/>
    <property type="match status" value="1"/>
</dbReference>
<dbReference type="SUPFAM" id="SSF54637">
    <property type="entry name" value="Thioesterase/thiol ester dehydrase-isomerase"/>
    <property type="match status" value="1"/>
</dbReference>
<name>A0ABV2QHC2_9BURK</name>